<dbReference type="OrthoDB" id="1577640at2759"/>
<dbReference type="Pfam" id="PF24883">
    <property type="entry name" value="NPHP3_N"/>
    <property type="match status" value="1"/>
</dbReference>
<dbReference type="AlphaFoldDB" id="A0A9P4IU02"/>
<dbReference type="EMBL" id="ML996090">
    <property type="protein sequence ID" value="KAF2149963.1"/>
    <property type="molecule type" value="Genomic_DNA"/>
</dbReference>
<gene>
    <name evidence="3" type="ORF">K461DRAFT_229894</name>
</gene>
<organism evidence="3 4">
    <name type="scientific">Myriangium duriaei CBS 260.36</name>
    <dbReference type="NCBI Taxonomy" id="1168546"/>
    <lineage>
        <taxon>Eukaryota</taxon>
        <taxon>Fungi</taxon>
        <taxon>Dikarya</taxon>
        <taxon>Ascomycota</taxon>
        <taxon>Pezizomycotina</taxon>
        <taxon>Dothideomycetes</taxon>
        <taxon>Dothideomycetidae</taxon>
        <taxon>Myriangiales</taxon>
        <taxon>Myriangiaceae</taxon>
        <taxon>Myriangium</taxon>
    </lineage>
</organism>
<name>A0A9P4IU02_9PEZI</name>
<dbReference type="PANTHER" id="PTHR10039:SF16">
    <property type="entry name" value="GPI INOSITOL-DEACYLASE"/>
    <property type="match status" value="1"/>
</dbReference>
<sequence length="230" mass="26529">MVSELGDLWIVLDALDESTSEKRMMEFLATLTERCRSTSSGRSHLLVTSRAEYNIDASIRSWARTEDCISLQNAATKQDINEYVRSRIRKDRGLQKWHKRSEVVSEIENQLVQKADGMFRWVSCQLDALAKCRDLRNLKRALQSLPKTLDETYERILRNIPEEDIGIAVRLLQFLLYSERPLKLVEAIDAVAVDVKSQPAFDPESRLEDPEELIGYCPSLIEIVYEDSYD</sequence>
<dbReference type="PANTHER" id="PTHR10039">
    <property type="entry name" value="AMELOGENIN"/>
    <property type="match status" value="1"/>
</dbReference>
<proteinExistence type="predicted"/>
<dbReference type="Proteomes" id="UP000799439">
    <property type="component" value="Unassembled WGS sequence"/>
</dbReference>
<accession>A0A9P4IU02</accession>
<keyword evidence="4" id="KW-1185">Reference proteome</keyword>
<evidence type="ECO:0000313" key="4">
    <source>
        <dbReference type="Proteomes" id="UP000799439"/>
    </source>
</evidence>
<feature type="domain" description="Nephrocystin 3-like N-terminal" evidence="2">
    <location>
        <begin position="6"/>
        <end position="50"/>
    </location>
</feature>
<evidence type="ECO:0000259" key="2">
    <source>
        <dbReference type="Pfam" id="PF24883"/>
    </source>
</evidence>
<evidence type="ECO:0000256" key="1">
    <source>
        <dbReference type="ARBA" id="ARBA00022737"/>
    </source>
</evidence>
<dbReference type="InterPro" id="IPR056884">
    <property type="entry name" value="NPHP3-like_N"/>
</dbReference>
<keyword evidence="1" id="KW-0677">Repeat</keyword>
<evidence type="ECO:0000313" key="3">
    <source>
        <dbReference type="EMBL" id="KAF2149963.1"/>
    </source>
</evidence>
<reference evidence="3" key="1">
    <citation type="journal article" date="2020" name="Stud. Mycol.">
        <title>101 Dothideomycetes genomes: a test case for predicting lifestyles and emergence of pathogens.</title>
        <authorList>
            <person name="Haridas S."/>
            <person name="Albert R."/>
            <person name="Binder M."/>
            <person name="Bloem J."/>
            <person name="Labutti K."/>
            <person name="Salamov A."/>
            <person name="Andreopoulos B."/>
            <person name="Baker S."/>
            <person name="Barry K."/>
            <person name="Bills G."/>
            <person name="Bluhm B."/>
            <person name="Cannon C."/>
            <person name="Castanera R."/>
            <person name="Culley D."/>
            <person name="Daum C."/>
            <person name="Ezra D."/>
            <person name="Gonzalez J."/>
            <person name="Henrissat B."/>
            <person name="Kuo A."/>
            <person name="Liang C."/>
            <person name="Lipzen A."/>
            <person name="Lutzoni F."/>
            <person name="Magnuson J."/>
            <person name="Mondo S."/>
            <person name="Nolan M."/>
            <person name="Ohm R."/>
            <person name="Pangilinan J."/>
            <person name="Park H.-J."/>
            <person name="Ramirez L."/>
            <person name="Alfaro M."/>
            <person name="Sun H."/>
            <person name="Tritt A."/>
            <person name="Yoshinaga Y."/>
            <person name="Zwiers L.-H."/>
            <person name="Turgeon B."/>
            <person name="Goodwin S."/>
            <person name="Spatafora J."/>
            <person name="Crous P."/>
            <person name="Grigoriev I."/>
        </authorList>
    </citation>
    <scope>NUCLEOTIDE SEQUENCE</scope>
    <source>
        <strain evidence="3">CBS 260.36</strain>
    </source>
</reference>
<feature type="non-terminal residue" evidence="3">
    <location>
        <position position="230"/>
    </location>
</feature>
<comment type="caution">
    <text evidence="3">The sequence shown here is derived from an EMBL/GenBank/DDBJ whole genome shotgun (WGS) entry which is preliminary data.</text>
</comment>
<protein>
    <recommendedName>
        <fullName evidence="2">Nephrocystin 3-like N-terminal domain-containing protein</fullName>
    </recommendedName>
</protein>